<reference evidence="1 2" key="1">
    <citation type="journal article" date="2023" name="bioRxiv">
        <title>Conserved and derived expression patterns and positive selection on dental genes reveal complex evolutionary context of ever-growing rodent molars.</title>
        <authorList>
            <person name="Calamari Z.T."/>
            <person name="Song A."/>
            <person name="Cohen E."/>
            <person name="Akter M."/>
            <person name="Roy R.D."/>
            <person name="Hallikas O."/>
            <person name="Christensen M.M."/>
            <person name="Li P."/>
            <person name="Marangoni P."/>
            <person name="Jernvall J."/>
            <person name="Klein O.D."/>
        </authorList>
    </citation>
    <scope>NUCLEOTIDE SEQUENCE [LARGE SCALE GENOMIC DNA]</scope>
    <source>
        <strain evidence="1">V071</strain>
    </source>
</reference>
<dbReference type="Proteomes" id="UP001488838">
    <property type="component" value="Unassembled WGS sequence"/>
</dbReference>
<gene>
    <name evidence="1" type="ORF">U0070_017744</name>
</gene>
<protein>
    <submittedName>
        <fullName evidence="1">Uncharacterized protein</fullName>
    </submittedName>
</protein>
<evidence type="ECO:0000313" key="2">
    <source>
        <dbReference type="Proteomes" id="UP001488838"/>
    </source>
</evidence>
<proteinExistence type="predicted"/>
<dbReference type="EMBL" id="JBBHLL010000340">
    <property type="protein sequence ID" value="KAK7805461.1"/>
    <property type="molecule type" value="Genomic_DNA"/>
</dbReference>
<dbReference type="AlphaFoldDB" id="A0AAW0HTJ4"/>
<accession>A0AAW0HTJ4</accession>
<comment type="caution">
    <text evidence="1">The sequence shown here is derived from an EMBL/GenBank/DDBJ whole genome shotgun (WGS) entry which is preliminary data.</text>
</comment>
<sequence length="125" mass="13629">MGTGERTPPLPCIFTIGLSIPQHKGMHPTPSLHLHHWTIHSTAQGSTVHLFPASSLLDGSFHSPAEDTCGLALLTTLLDLQKLKLEPKVPTVWECFLWTDRVSVLAFLSPGEGFLVEDIPVRKAG</sequence>
<organism evidence="1 2">
    <name type="scientific">Myodes glareolus</name>
    <name type="common">Bank vole</name>
    <name type="synonym">Clethrionomys glareolus</name>
    <dbReference type="NCBI Taxonomy" id="447135"/>
    <lineage>
        <taxon>Eukaryota</taxon>
        <taxon>Metazoa</taxon>
        <taxon>Chordata</taxon>
        <taxon>Craniata</taxon>
        <taxon>Vertebrata</taxon>
        <taxon>Euteleostomi</taxon>
        <taxon>Mammalia</taxon>
        <taxon>Eutheria</taxon>
        <taxon>Euarchontoglires</taxon>
        <taxon>Glires</taxon>
        <taxon>Rodentia</taxon>
        <taxon>Myomorpha</taxon>
        <taxon>Muroidea</taxon>
        <taxon>Cricetidae</taxon>
        <taxon>Arvicolinae</taxon>
        <taxon>Myodes</taxon>
    </lineage>
</organism>
<evidence type="ECO:0000313" key="1">
    <source>
        <dbReference type="EMBL" id="KAK7805461.1"/>
    </source>
</evidence>
<name>A0AAW0HTJ4_MYOGA</name>
<keyword evidence="2" id="KW-1185">Reference proteome</keyword>